<evidence type="ECO:0000313" key="1">
    <source>
        <dbReference type="EMBL" id="AFC24366.1"/>
    </source>
</evidence>
<accession>H6LA03</accession>
<gene>
    <name evidence="1" type="ordered locus">SGRA_1631</name>
</gene>
<dbReference type="KEGG" id="sgn:SGRA_1631"/>
<sequence>MAQKNATFCFLFSFLRLSVCFGAAHSLRSGRAIAQLAARSAHRRKRLGLPPAAALLQPLSRGAARLQNRKINLQLAQLLDLLLPVFYRGQ</sequence>
<name>H6LA03_SAPGL</name>
<dbReference type="HOGENOM" id="CLU_2439060_0_0_10"/>
<protein>
    <submittedName>
        <fullName evidence="1">Uncharacterized protein</fullName>
    </submittedName>
</protein>
<dbReference type="EMBL" id="CP002831">
    <property type="protein sequence ID" value="AFC24366.1"/>
    <property type="molecule type" value="Genomic_DNA"/>
</dbReference>
<dbReference type="Proteomes" id="UP000007519">
    <property type="component" value="Chromosome"/>
</dbReference>
<organism evidence="1 2">
    <name type="scientific">Saprospira grandis (strain Lewin)</name>
    <dbReference type="NCBI Taxonomy" id="984262"/>
    <lineage>
        <taxon>Bacteria</taxon>
        <taxon>Pseudomonadati</taxon>
        <taxon>Bacteroidota</taxon>
        <taxon>Saprospiria</taxon>
        <taxon>Saprospirales</taxon>
        <taxon>Saprospiraceae</taxon>
        <taxon>Saprospira</taxon>
    </lineage>
</organism>
<reference evidence="1 2" key="1">
    <citation type="journal article" date="2012" name="Stand. Genomic Sci.">
        <title>Complete genome sequencing and analysis of Saprospira grandis str. Lewin, a predatory marine bacterium.</title>
        <authorList>
            <person name="Saw J.H."/>
            <person name="Yuryev A."/>
            <person name="Kanbe M."/>
            <person name="Hou S."/>
            <person name="Young A.G."/>
            <person name="Aizawa S."/>
            <person name="Alam M."/>
        </authorList>
    </citation>
    <scope>NUCLEOTIDE SEQUENCE [LARGE SCALE GENOMIC DNA]</scope>
    <source>
        <strain evidence="1 2">Lewin</strain>
    </source>
</reference>
<proteinExistence type="predicted"/>
<dbReference type="AlphaFoldDB" id="H6LA03"/>
<keyword evidence="2" id="KW-1185">Reference proteome</keyword>
<evidence type="ECO:0000313" key="2">
    <source>
        <dbReference type="Proteomes" id="UP000007519"/>
    </source>
</evidence>